<protein>
    <recommendedName>
        <fullName evidence="14">Bifunctional adenosylcobalamin biosynthesis protein</fullName>
        <ecNumber evidence="14">2.7.1.156</ecNumber>
        <ecNumber evidence="14">2.7.7.62</ecNumber>
    </recommendedName>
</protein>
<comment type="similarity">
    <text evidence="7 14">Belongs to the CobU/CobP family.</text>
</comment>
<feature type="binding site" evidence="16">
    <location>
        <position position="60"/>
    </location>
    <ligand>
        <name>GTP</name>
        <dbReference type="ChEBI" id="CHEBI:37565"/>
    </ligand>
</feature>
<evidence type="ECO:0000256" key="1">
    <source>
        <dbReference type="ARBA" id="ARBA00000312"/>
    </source>
</evidence>
<evidence type="ECO:0000256" key="8">
    <source>
        <dbReference type="ARBA" id="ARBA00022573"/>
    </source>
</evidence>
<dbReference type="PANTHER" id="PTHR34848">
    <property type="match status" value="1"/>
</dbReference>
<evidence type="ECO:0000256" key="6">
    <source>
        <dbReference type="ARBA" id="ARBA00005159"/>
    </source>
</evidence>
<evidence type="ECO:0000256" key="9">
    <source>
        <dbReference type="ARBA" id="ARBA00022679"/>
    </source>
</evidence>
<dbReference type="GO" id="GO:0043752">
    <property type="term" value="F:adenosylcobinamide kinase activity"/>
    <property type="evidence" value="ECO:0007669"/>
    <property type="project" value="UniProtKB-EC"/>
</dbReference>
<evidence type="ECO:0000256" key="15">
    <source>
        <dbReference type="PIRSR" id="PIRSR006135-1"/>
    </source>
</evidence>
<keyword evidence="11 14" id="KW-0418">Kinase</keyword>
<organism evidence="17 18">
    <name type="scientific">Rhodocyclus tenuis</name>
    <name type="common">Rhodospirillum tenue</name>
    <dbReference type="NCBI Taxonomy" id="1066"/>
    <lineage>
        <taxon>Bacteria</taxon>
        <taxon>Pseudomonadati</taxon>
        <taxon>Pseudomonadota</taxon>
        <taxon>Betaproteobacteria</taxon>
        <taxon>Rhodocyclales</taxon>
        <taxon>Rhodocyclaceae</taxon>
        <taxon>Rhodocyclus</taxon>
    </lineage>
</organism>
<feature type="binding site" evidence="16">
    <location>
        <begin position="7"/>
        <end position="14"/>
    </location>
    <ligand>
        <name>GTP</name>
        <dbReference type="ChEBI" id="CHEBI:37565"/>
    </ligand>
</feature>
<dbReference type="EMBL" id="JACIGE010000002">
    <property type="protein sequence ID" value="MBB4246622.1"/>
    <property type="molecule type" value="Genomic_DNA"/>
</dbReference>
<dbReference type="Pfam" id="PF02283">
    <property type="entry name" value="CobU"/>
    <property type="match status" value="1"/>
</dbReference>
<feature type="active site" description="GMP-histidine intermediate" evidence="15">
    <location>
        <position position="48"/>
    </location>
</feature>
<evidence type="ECO:0000313" key="18">
    <source>
        <dbReference type="Proteomes" id="UP000587070"/>
    </source>
</evidence>
<keyword evidence="9 14" id="KW-0808">Transferase</keyword>
<dbReference type="EC" id="2.7.7.62" evidence="14"/>
<dbReference type="GO" id="GO:0009236">
    <property type="term" value="P:cobalamin biosynthetic process"/>
    <property type="evidence" value="ECO:0007669"/>
    <property type="project" value="UniProtKB-UniRule"/>
</dbReference>
<accession>A0A840GDI8</accession>
<comment type="pathway">
    <text evidence="5 14">Cofactor biosynthesis; adenosylcobalamin biosynthesis; adenosylcobalamin from cob(II)yrinate a,c-diamide: step 6/7.</text>
</comment>
<dbReference type="EC" id="2.7.1.156" evidence="14"/>
<dbReference type="Gene3D" id="3.40.50.300">
    <property type="entry name" value="P-loop containing nucleotide triphosphate hydrolases"/>
    <property type="match status" value="1"/>
</dbReference>
<reference evidence="17 18" key="1">
    <citation type="submission" date="2020-08" db="EMBL/GenBank/DDBJ databases">
        <title>Genome sequencing of Purple Non-Sulfur Bacteria from various extreme environments.</title>
        <authorList>
            <person name="Mayer M."/>
        </authorList>
    </citation>
    <scope>NUCLEOTIDE SEQUENCE [LARGE SCALE GENOMIC DNA]</scope>
    <source>
        <strain evidence="17 18">2761</strain>
    </source>
</reference>
<dbReference type="AlphaFoldDB" id="A0A840GDI8"/>
<dbReference type="CDD" id="cd00544">
    <property type="entry name" value="CobU"/>
    <property type="match status" value="1"/>
</dbReference>
<evidence type="ECO:0000256" key="16">
    <source>
        <dbReference type="PIRSR" id="PIRSR006135-2"/>
    </source>
</evidence>
<evidence type="ECO:0000256" key="5">
    <source>
        <dbReference type="ARBA" id="ARBA00004692"/>
    </source>
</evidence>
<name>A0A840GDI8_RHOTE</name>
<dbReference type="SUPFAM" id="SSF52540">
    <property type="entry name" value="P-loop containing nucleoside triphosphate hydrolases"/>
    <property type="match status" value="1"/>
</dbReference>
<dbReference type="NCBIfam" id="NF004469">
    <property type="entry name" value="PRK05800.1"/>
    <property type="match status" value="1"/>
</dbReference>
<keyword evidence="18" id="KW-1185">Reference proteome</keyword>
<keyword evidence="17" id="KW-0548">Nucleotidyltransferase</keyword>
<comment type="catalytic activity">
    <reaction evidence="1 14">
        <text>adenosylcob(III)inamide + ATP = adenosylcob(III)inamide phosphate + ADP + H(+)</text>
        <dbReference type="Rhea" id="RHEA:15769"/>
        <dbReference type="ChEBI" id="CHEBI:2480"/>
        <dbReference type="ChEBI" id="CHEBI:15378"/>
        <dbReference type="ChEBI" id="CHEBI:30616"/>
        <dbReference type="ChEBI" id="CHEBI:58502"/>
        <dbReference type="ChEBI" id="CHEBI:456216"/>
        <dbReference type="EC" id="2.7.1.156"/>
    </reaction>
</comment>
<keyword evidence="10 14" id="KW-0547">Nucleotide-binding</keyword>
<keyword evidence="13 14" id="KW-0342">GTP-binding</keyword>
<feature type="binding site" evidence="16">
    <location>
        <begin position="32"/>
        <end position="34"/>
    </location>
    <ligand>
        <name>GTP</name>
        <dbReference type="ChEBI" id="CHEBI:37565"/>
    </ligand>
</feature>
<feature type="binding site" evidence="16">
    <location>
        <position position="82"/>
    </location>
    <ligand>
        <name>GTP</name>
        <dbReference type="ChEBI" id="CHEBI:37565"/>
    </ligand>
</feature>
<dbReference type="PANTHER" id="PTHR34848:SF1">
    <property type="entry name" value="BIFUNCTIONAL ADENOSYLCOBALAMIN BIOSYNTHESIS PROTEIN COBU"/>
    <property type="match status" value="1"/>
</dbReference>
<dbReference type="PIRSF" id="PIRSF006135">
    <property type="entry name" value="CobU"/>
    <property type="match status" value="1"/>
</dbReference>
<evidence type="ECO:0000256" key="14">
    <source>
        <dbReference type="PIRNR" id="PIRNR006135"/>
    </source>
</evidence>
<evidence type="ECO:0000256" key="13">
    <source>
        <dbReference type="ARBA" id="ARBA00023134"/>
    </source>
</evidence>
<comment type="catalytic activity">
    <reaction evidence="2 14">
        <text>adenosylcob(III)inamide phosphate + GTP + H(+) = adenosylcob(III)inamide-GDP + diphosphate</text>
        <dbReference type="Rhea" id="RHEA:22712"/>
        <dbReference type="ChEBI" id="CHEBI:15378"/>
        <dbReference type="ChEBI" id="CHEBI:33019"/>
        <dbReference type="ChEBI" id="CHEBI:37565"/>
        <dbReference type="ChEBI" id="CHEBI:58502"/>
        <dbReference type="ChEBI" id="CHEBI:60487"/>
        <dbReference type="EC" id="2.7.7.62"/>
    </reaction>
</comment>
<proteinExistence type="inferred from homology"/>
<keyword evidence="8 14" id="KW-0169">Cobalamin biosynthesis</keyword>
<evidence type="ECO:0000256" key="10">
    <source>
        <dbReference type="ARBA" id="ARBA00022741"/>
    </source>
</evidence>
<gene>
    <name evidence="17" type="ORF">GGD90_000979</name>
</gene>
<dbReference type="GO" id="GO:0008820">
    <property type="term" value="F:cobinamide phosphate guanylyltransferase activity"/>
    <property type="evidence" value="ECO:0007669"/>
    <property type="project" value="UniProtKB-UniRule"/>
</dbReference>
<dbReference type="OrthoDB" id="9788370at2"/>
<dbReference type="GO" id="GO:0005524">
    <property type="term" value="F:ATP binding"/>
    <property type="evidence" value="ECO:0007669"/>
    <property type="project" value="UniProtKB-UniRule"/>
</dbReference>
<evidence type="ECO:0000256" key="7">
    <source>
        <dbReference type="ARBA" id="ARBA00007490"/>
    </source>
</evidence>
<sequence length="183" mass="19634">MKELIIGGARSGKSRLAERRALECGLPVTYIATARASDDEMARRIAIHQERRPAGWGLVEAPLDLATTLRRHAAPETCLLVDCLTLWLANELFASDAAAQADAGEPVVCPRFFGAIDALIEVLPTLPGRIVIVSNEVGWGIVPMAAVSRVFADEQGRLNQRVATACERVTLVAAGLPLSLKEP</sequence>
<evidence type="ECO:0000256" key="2">
    <source>
        <dbReference type="ARBA" id="ARBA00000711"/>
    </source>
</evidence>
<comment type="catalytic activity">
    <reaction evidence="3">
        <text>adenosylcob(III)inamide + GTP = adenosylcob(III)inamide phosphate + GDP + H(+)</text>
        <dbReference type="Rhea" id="RHEA:15765"/>
        <dbReference type="ChEBI" id="CHEBI:2480"/>
        <dbReference type="ChEBI" id="CHEBI:15378"/>
        <dbReference type="ChEBI" id="CHEBI:37565"/>
        <dbReference type="ChEBI" id="CHEBI:58189"/>
        <dbReference type="ChEBI" id="CHEBI:58502"/>
        <dbReference type="EC" id="2.7.1.156"/>
    </reaction>
</comment>
<evidence type="ECO:0000256" key="12">
    <source>
        <dbReference type="ARBA" id="ARBA00022840"/>
    </source>
</evidence>
<keyword evidence="12 14" id="KW-0067">ATP-binding</keyword>
<comment type="caution">
    <text evidence="17">The sequence shown here is derived from an EMBL/GenBank/DDBJ whole genome shotgun (WGS) entry which is preliminary data.</text>
</comment>
<comment type="pathway">
    <text evidence="6 14">Cofactor biosynthesis; adenosylcobalamin biosynthesis; adenosylcobalamin from cob(II)yrinate a,c-diamide: step 5/7.</text>
</comment>
<dbReference type="RefSeq" id="WP_153114674.1">
    <property type="nucleotide sequence ID" value="NZ_JACIGE010000002.1"/>
</dbReference>
<evidence type="ECO:0000256" key="11">
    <source>
        <dbReference type="ARBA" id="ARBA00022777"/>
    </source>
</evidence>
<comment type="function">
    <text evidence="4 14">Catalyzes ATP-dependent phosphorylation of adenosylcobinamide and addition of GMP to adenosylcobinamide phosphate.</text>
</comment>
<evidence type="ECO:0000256" key="3">
    <source>
        <dbReference type="ARBA" id="ARBA00001522"/>
    </source>
</evidence>
<dbReference type="UniPathway" id="UPA00148">
    <property type="reaction ID" value="UER00236"/>
</dbReference>
<dbReference type="Proteomes" id="UP000587070">
    <property type="component" value="Unassembled WGS sequence"/>
</dbReference>
<dbReference type="InterPro" id="IPR027417">
    <property type="entry name" value="P-loop_NTPase"/>
</dbReference>
<dbReference type="GO" id="GO:0005525">
    <property type="term" value="F:GTP binding"/>
    <property type="evidence" value="ECO:0007669"/>
    <property type="project" value="UniProtKB-UniRule"/>
</dbReference>
<evidence type="ECO:0000313" key="17">
    <source>
        <dbReference type="EMBL" id="MBB4246622.1"/>
    </source>
</evidence>
<evidence type="ECO:0000256" key="4">
    <source>
        <dbReference type="ARBA" id="ARBA00003889"/>
    </source>
</evidence>
<dbReference type="InterPro" id="IPR003203">
    <property type="entry name" value="CobU/CobP"/>
</dbReference>